<dbReference type="Proteomes" id="UP000315037">
    <property type="component" value="Unassembled WGS sequence"/>
</dbReference>
<reference evidence="2 3" key="1">
    <citation type="submission" date="2019-03" db="EMBL/GenBank/DDBJ databases">
        <title>The complete genome sequence of Neokomagataea sp. Jb2 NBRC113641.</title>
        <authorList>
            <person name="Chua K.-O."/>
            <person name="Chan K.-G."/>
            <person name="See-Too W.-S."/>
        </authorList>
    </citation>
    <scope>NUCLEOTIDE SEQUENCE [LARGE SCALE GENOMIC DNA]</scope>
    <source>
        <strain evidence="2 3">Jb2</strain>
    </source>
</reference>
<dbReference type="RefSeq" id="WP_165601058.1">
    <property type="nucleotide sequence ID" value="NZ_SORZ01000002.1"/>
</dbReference>
<proteinExistence type="inferred from homology"/>
<dbReference type="Pfam" id="PF01019">
    <property type="entry name" value="G_glu_transpept"/>
    <property type="match status" value="1"/>
</dbReference>
<protein>
    <submittedName>
        <fullName evidence="2">Gamma-glutamyltranspeptidase</fullName>
    </submittedName>
</protein>
<comment type="similarity">
    <text evidence="1">Belongs to the gamma-glutamyltransferase family.</text>
</comment>
<dbReference type="InterPro" id="IPR029055">
    <property type="entry name" value="Ntn_hydrolases_N"/>
</dbReference>
<sequence length="493" mass="49664">MRPASFRSFLSRSVTYCLSCGQLKQRLASLSLASLVSLGLGGCSTVHSLKYHLFGPTAHDVNSPQSGLVVADEPQAALVGRDVLARGGNAADAAAATAMALSVTLPSRASLGGGGACLVSRPGHAPETLTFMEEPGNSAPAARISGSRGARLADGVSLRPASVPMLPRGVYLLQDRYGSVQFNDIVAPAVVLADQGVTVSEALAQDLAAVKGPLLGDPALAEIFQRRDGGILGAGDQLVQKRLGAFLTRLGLVGVGDLYNGVLGSVFVTQADLAGGALTSEAMRRAVPGGSKALHARRDGWEGLFLTPPADGGLGTAMAWARGVPAEAAVATWRSSGQQGYDAAQNFLENGQVTGGSLPPLPASTSFVVADGHGMAVACALSEDNLFGTGRMAGSTGVILGASPVLYPKPMITGAVLRDRNGALRGVVAASGQNDAAQAAADALNAITAGTAVGQPTSSGRVNAIICAHGDTHSCTGTADARGHGLVSSAQPH</sequence>
<dbReference type="PRINTS" id="PR01210">
    <property type="entry name" value="GGTRANSPTASE"/>
</dbReference>
<evidence type="ECO:0000256" key="1">
    <source>
        <dbReference type="ARBA" id="ARBA00009381"/>
    </source>
</evidence>
<gene>
    <name evidence="2" type="ORF">E3202_04455</name>
</gene>
<accession>A0A506UMY1</accession>
<dbReference type="AlphaFoldDB" id="A0A506UMY1"/>
<evidence type="ECO:0000313" key="2">
    <source>
        <dbReference type="EMBL" id="TPW34483.1"/>
    </source>
</evidence>
<organism evidence="2 3">
    <name type="scientific">Oecophyllibacter saccharovorans</name>
    <dbReference type="NCBI Taxonomy" id="2558360"/>
    <lineage>
        <taxon>Bacteria</taxon>
        <taxon>Pseudomonadati</taxon>
        <taxon>Pseudomonadota</taxon>
        <taxon>Alphaproteobacteria</taxon>
        <taxon>Acetobacterales</taxon>
        <taxon>Acetobacteraceae</taxon>
        <taxon>Oecophyllibacter</taxon>
    </lineage>
</organism>
<comment type="caution">
    <text evidence="2">The sequence shown here is derived from an EMBL/GenBank/DDBJ whole genome shotgun (WGS) entry which is preliminary data.</text>
</comment>
<dbReference type="InterPro" id="IPR051792">
    <property type="entry name" value="GGT_bact"/>
</dbReference>
<dbReference type="PANTHER" id="PTHR43199">
    <property type="entry name" value="GLUTATHIONE HYDROLASE"/>
    <property type="match status" value="1"/>
</dbReference>
<dbReference type="SUPFAM" id="SSF56235">
    <property type="entry name" value="N-terminal nucleophile aminohydrolases (Ntn hydrolases)"/>
    <property type="match status" value="1"/>
</dbReference>
<keyword evidence="3" id="KW-1185">Reference proteome</keyword>
<dbReference type="EMBL" id="SORZ01000002">
    <property type="protein sequence ID" value="TPW34483.1"/>
    <property type="molecule type" value="Genomic_DNA"/>
</dbReference>
<dbReference type="PANTHER" id="PTHR43199:SF1">
    <property type="entry name" value="GLUTATHIONE HYDROLASE PROENZYME"/>
    <property type="match status" value="1"/>
</dbReference>
<name>A0A506UMY1_9PROT</name>
<evidence type="ECO:0000313" key="3">
    <source>
        <dbReference type="Proteomes" id="UP000315037"/>
    </source>
</evidence>